<organism evidence="1 2">
    <name type="scientific">Lasiodiplodia mahajangana</name>
    <dbReference type="NCBI Taxonomy" id="1108764"/>
    <lineage>
        <taxon>Eukaryota</taxon>
        <taxon>Fungi</taxon>
        <taxon>Dikarya</taxon>
        <taxon>Ascomycota</taxon>
        <taxon>Pezizomycotina</taxon>
        <taxon>Dothideomycetes</taxon>
        <taxon>Dothideomycetes incertae sedis</taxon>
        <taxon>Botryosphaeriales</taxon>
        <taxon>Botryosphaeriaceae</taxon>
        <taxon>Lasiodiplodia</taxon>
    </lineage>
</organism>
<gene>
    <name evidence="1" type="ORF">O1611_g4852</name>
</gene>
<keyword evidence="2" id="KW-1185">Reference proteome</keyword>
<evidence type="ECO:0000313" key="1">
    <source>
        <dbReference type="EMBL" id="KAJ8128780.1"/>
    </source>
</evidence>
<evidence type="ECO:0000313" key="2">
    <source>
        <dbReference type="Proteomes" id="UP001153332"/>
    </source>
</evidence>
<dbReference type="EMBL" id="JAPUUL010000960">
    <property type="protein sequence ID" value="KAJ8128780.1"/>
    <property type="molecule type" value="Genomic_DNA"/>
</dbReference>
<sequence length="2009" mass="222440">MATQNYLSLPALSFIILVILSYDLLALGSLLRSVEDHVTLTPSTALTEVSPKASHVRRTTLTSSGQGDFTCGPDRPCSNGACCGESGWCGYSPTYCGDGCQSHCDAKAECGEFAAIPGTKCPLNVCCSEFGFCGTTEDFCAGGCQSNCEQPLPSAPPSNTQQRIIGYWEAWNAQHPCGKMPIGEIPVQLLTHLNVAFGYVNHDYQVTNMDGVSTEIYRNVGQIKSRNPSLKIMISLGGWAFSDPGPWQDVFPTMVSSQANRAKFINNLLGFLSEYGYDGVDWEYPGAKDRGGSDENGVNYTALLKELRNAIGSSGRDYLITFTAPTSYWYLRHFDLKNMMDYVDWVNLMSYDLHGIWDSSNPIGSHVLAHTNLTEIDLALDLFWRVGVEPSAIVLGLGAYGRSFHLESASCWKPGCRFHGPGAAGPCTGTPGILSYREITQIRETTGATAFLDTNAAARYLIYGDGSWISFDDPGTFKQKINFANSKGLSGLMVWAIDLDDSRLSALSSIANAEALSTPETLFDLVDLKYLFPTEDLPAQDSKPSYGLINFGNLADSGEMDPGSTGFGFVLVAGDSHAVTQLRRRDGLPDPFIFLDCPHDVMERPFNETQTARVCAANQLARAVSLDTARDQSMPPEVVKRGPTSQVFDFRFDFNFDLVRKDTNNTSIRIDYSNIKGYWNAVVNSPGIQSRDLGPRLEERYFAPDHIDWRKVYTNSESFQYEPDAAIPIKEDMSAPLFWQTVEQCNLDGSDYDEGFGAYVQGRLDAEYYYGFSLIASLDSGFNVKQANGLIQVRGQTDLTYGIGGVGDIDISRAKKGNPALNEGKPISLPGHVVRTGNSNKWISINPYYSTTYQMVTLNGKDGNDYNASIAPFSGYLSTRAITNLGKFNAYFPSPHADELGSEDDNREKNKLSIGDNDVLYSTANDGGQIAVGTFIKFGLKVDLFLATKLGPFKFDLPDMSLTYHTMSAFRFYPGAKGDNTTVCTDYEVLTNVFQETKNGHIVDWEEDSDLVALAYDRQSIPDGGVCYPNKWPERRKRSEVGDGESQPMDRSWMASTNKTVYEHSTHKRQDGSEVAMIEARQGSGSISSMPGWGYLPDTAVDPNTYLGVVGDRILNDAPVKFLCRDCMDCELEVQDQRSRRCCGCVSMDLRWGYRDIPDCKSCNEDDGVWGNSVILRKGQTQGYANLTTPLVGDRSPHLGSGDAQEEDKRDSSDSEAHVLGKRVSGTATLSVKKVTVCGDQFWNAGQYRYPAFPAQETFPWDGIDNGMWDSIGRYWGNSSDSCSNWAVSDRQPADKVYRGGVQIRAKYQTEHVFEGQLIGDFFSWWLDKGHIMNQNPPVTNPRTKVPCAFTEEYIMEAHTTKNAYPWRLDGNPVPFVNLMLAELGSIKHLDRLTIYQARPNRKKGSMFTGAQPTAADKYTQMYQDEQLQLGTSSLRLRFSGILKTGNSPSSLSQGMTFSYLNNPTVFDAFCGTYEAIYDLLGDFDTWWVNNGQGLTIPSLQREWKDYIRTVLDSLVNRSRATFEFMYSNKRIQDWIESLQPIDPLPTGHSSPRPKRARYEYKHPVSDATEHYYDPALPQTPPGTNSMNVVRGQLSHNRKRDGGEMDNNSESGIATETDASEFRVPSMPPPKQLQRTPSPVKPSIKTSADLELLNKPVYRQELATENPGAVLPNDIKSLYFAIENATIHQEEIIPKEVQDQVSSLMGENAARTRFFRAAETAGGTLAAEATLARLRSIVDIAKSSTEQGRHETAWNHLVHTPMLDLAFGMAGSQVVVEPAMTATIAKNSVPRLRRRIDAACDTASLAWSVPNSSSVAQSEDSDTPQQNNSDRKKVDYVLVANISDAKLKTVIHSTVLDMGVSGHGTHFNQTEYLPLRYNPVAVTIETKVKSSIRDPLLQLGIWVAAWHERMAQVRTFRSQAVKLTAEERVQLFSTRLVSVPLIVVNSFDWEVYFACDNQSSVSMYGPMSLGSTKTLLSAYVLLTSLEAIGKWVGTTFCDSIKTWVLCDKS</sequence>
<accession>A0ACC2JMP3</accession>
<comment type="caution">
    <text evidence="1">The sequence shown here is derived from an EMBL/GenBank/DDBJ whole genome shotgun (WGS) entry which is preliminary data.</text>
</comment>
<name>A0ACC2JMP3_9PEZI</name>
<protein>
    <submittedName>
        <fullName evidence="1">Uncharacterized protein</fullName>
    </submittedName>
</protein>
<proteinExistence type="predicted"/>
<reference evidence="1" key="1">
    <citation type="submission" date="2022-12" db="EMBL/GenBank/DDBJ databases">
        <title>Genome Sequence of Lasiodiplodia mahajangana.</title>
        <authorList>
            <person name="Buettner E."/>
        </authorList>
    </citation>
    <scope>NUCLEOTIDE SEQUENCE</scope>
    <source>
        <strain evidence="1">VT137</strain>
    </source>
</reference>
<dbReference type="Proteomes" id="UP001153332">
    <property type="component" value="Unassembled WGS sequence"/>
</dbReference>